<name>A0ABX6YNU6_9MICO</name>
<protein>
    <submittedName>
        <fullName evidence="1">YdeI/OmpD-associated family protein</fullName>
    </submittedName>
</protein>
<evidence type="ECO:0000313" key="2">
    <source>
        <dbReference type="Proteomes" id="UP000662814"/>
    </source>
</evidence>
<dbReference type="Pfam" id="PF13376">
    <property type="entry name" value="OmdA"/>
    <property type="match status" value="1"/>
</dbReference>
<evidence type="ECO:0000313" key="1">
    <source>
        <dbReference type="EMBL" id="QPZ40370.1"/>
    </source>
</evidence>
<reference evidence="1 2" key="1">
    <citation type="submission" date="2020-12" db="EMBL/GenBank/DDBJ databases">
        <title>Microbacterium sp. HY060.</title>
        <authorList>
            <person name="Zhou J."/>
        </authorList>
    </citation>
    <scope>NUCLEOTIDE SEQUENCE [LARGE SCALE GENOMIC DNA]</scope>
    <source>
        <strain evidence="1 2">HY60</strain>
    </source>
</reference>
<dbReference type="Proteomes" id="UP000662814">
    <property type="component" value="Chromosome"/>
</dbReference>
<gene>
    <name evidence="1" type="ORF">HCR76_14610</name>
</gene>
<keyword evidence="2" id="KW-1185">Reference proteome</keyword>
<accession>A0ABX6YNU6</accession>
<dbReference type="EMBL" id="CP061169">
    <property type="protein sequence ID" value="QPZ40370.1"/>
    <property type="molecule type" value="Genomic_DNA"/>
</dbReference>
<proteinExistence type="predicted"/>
<organism evidence="1 2">
    <name type="scientific">Paramicrobacterium chengjingii</name>
    <dbReference type="NCBI Taxonomy" id="2769067"/>
    <lineage>
        <taxon>Bacteria</taxon>
        <taxon>Bacillati</taxon>
        <taxon>Actinomycetota</taxon>
        <taxon>Actinomycetes</taxon>
        <taxon>Micrococcales</taxon>
        <taxon>Microbacteriaceae</taxon>
        <taxon>Paramicrobacterium</taxon>
    </lineage>
</organism>
<sequence>MESADDWWQWLADNHESSDGVRLAVPKKGSGQPGPTNLEALESALCFGWIDGVRNRLDDTHFLQSFMPRRTRSTWSQVNRDRVERLITAGRMRPAGQREIDRAKADGRWDAAYAPASTIEVPPELEAELAKNPKAAAFFATLSGSNRYAFLFRIVTAKRAETRQRRAAQFAEILERGETLT</sequence>